<feature type="compositionally biased region" description="Basic and acidic residues" evidence="1">
    <location>
        <begin position="89"/>
        <end position="100"/>
    </location>
</feature>
<organism evidence="3">
    <name type="scientific">Sesamum calycinum</name>
    <dbReference type="NCBI Taxonomy" id="2727403"/>
    <lineage>
        <taxon>Eukaryota</taxon>
        <taxon>Viridiplantae</taxon>
        <taxon>Streptophyta</taxon>
        <taxon>Embryophyta</taxon>
        <taxon>Tracheophyta</taxon>
        <taxon>Spermatophyta</taxon>
        <taxon>Magnoliopsida</taxon>
        <taxon>eudicotyledons</taxon>
        <taxon>Gunneridae</taxon>
        <taxon>Pentapetalae</taxon>
        <taxon>asterids</taxon>
        <taxon>lamiids</taxon>
        <taxon>Lamiales</taxon>
        <taxon>Pedaliaceae</taxon>
        <taxon>Sesamum</taxon>
    </lineage>
</organism>
<accession>A0AAW2QZ42</accession>
<comment type="caution">
    <text evidence="3">The sequence shown here is derived from an EMBL/GenBank/DDBJ whole genome shotgun (WGS) entry which is preliminary data.</text>
</comment>
<feature type="region of interest" description="Disordered" evidence="1">
    <location>
        <begin position="1"/>
        <end position="20"/>
    </location>
</feature>
<feature type="region of interest" description="Disordered" evidence="1">
    <location>
        <begin position="257"/>
        <end position="281"/>
    </location>
</feature>
<dbReference type="Pfam" id="PF09409">
    <property type="entry name" value="PUB"/>
    <property type="match status" value="1"/>
</dbReference>
<dbReference type="GO" id="GO:0050832">
    <property type="term" value="P:defense response to fungus"/>
    <property type="evidence" value="ECO:0007669"/>
    <property type="project" value="TreeGrafter"/>
</dbReference>
<protein>
    <submittedName>
        <fullName evidence="3">Plant UBX domain-containing protein 2</fullName>
    </submittedName>
</protein>
<reference evidence="3" key="2">
    <citation type="journal article" date="2024" name="Plant">
        <title>Genomic evolution and insights into agronomic trait innovations of Sesamum species.</title>
        <authorList>
            <person name="Miao H."/>
            <person name="Wang L."/>
            <person name="Qu L."/>
            <person name="Liu H."/>
            <person name="Sun Y."/>
            <person name="Le M."/>
            <person name="Wang Q."/>
            <person name="Wei S."/>
            <person name="Zheng Y."/>
            <person name="Lin W."/>
            <person name="Duan Y."/>
            <person name="Cao H."/>
            <person name="Xiong S."/>
            <person name="Wang X."/>
            <person name="Wei L."/>
            <person name="Li C."/>
            <person name="Ma Q."/>
            <person name="Ju M."/>
            <person name="Zhao R."/>
            <person name="Li G."/>
            <person name="Mu C."/>
            <person name="Tian Q."/>
            <person name="Mei H."/>
            <person name="Zhang T."/>
            <person name="Gao T."/>
            <person name="Zhang H."/>
        </authorList>
    </citation>
    <scope>NUCLEOTIDE SEQUENCE</scope>
    <source>
        <strain evidence="3">KEN8</strain>
    </source>
</reference>
<dbReference type="SUPFAM" id="SSF143503">
    <property type="entry name" value="PUG domain-like"/>
    <property type="match status" value="1"/>
</dbReference>
<evidence type="ECO:0000256" key="1">
    <source>
        <dbReference type="SAM" id="MobiDB-lite"/>
    </source>
</evidence>
<dbReference type="SMART" id="SM00580">
    <property type="entry name" value="PUG"/>
    <property type="match status" value="1"/>
</dbReference>
<dbReference type="EMBL" id="JACGWM010000005">
    <property type="protein sequence ID" value="KAL0372743.1"/>
    <property type="molecule type" value="Genomic_DNA"/>
</dbReference>
<evidence type="ECO:0000313" key="3">
    <source>
        <dbReference type="EMBL" id="KAL0372743.1"/>
    </source>
</evidence>
<reference evidence="3" key="1">
    <citation type="submission" date="2020-06" db="EMBL/GenBank/DDBJ databases">
        <authorList>
            <person name="Li T."/>
            <person name="Hu X."/>
            <person name="Zhang T."/>
            <person name="Song X."/>
            <person name="Zhang H."/>
            <person name="Dai N."/>
            <person name="Sheng W."/>
            <person name="Hou X."/>
            <person name="Wei L."/>
        </authorList>
    </citation>
    <scope>NUCLEOTIDE SEQUENCE</scope>
    <source>
        <strain evidence="3">KEN8</strain>
        <tissue evidence="3">Leaf</tissue>
    </source>
</reference>
<gene>
    <name evidence="3" type="ORF">Scaly_0955900</name>
</gene>
<evidence type="ECO:0000259" key="2">
    <source>
        <dbReference type="Pfam" id="PF09409"/>
    </source>
</evidence>
<dbReference type="Gene3D" id="1.20.58.2190">
    <property type="match status" value="1"/>
</dbReference>
<dbReference type="SUPFAM" id="SSF54236">
    <property type="entry name" value="Ubiquitin-like"/>
    <property type="match status" value="1"/>
</dbReference>
<proteinExistence type="predicted"/>
<dbReference type="InterPro" id="IPR036339">
    <property type="entry name" value="PUB-like_dom_sf"/>
</dbReference>
<feature type="compositionally biased region" description="Low complexity" evidence="1">
    <location>
        <begin position="56"/>
        <end position="72"/>
    </location>
</feature>
<dbReference type="InterPro" id="IPR029071">
    <property type="entry name" value="Ubiquitin-like_domsf"/>
</dbReference>
<sequence length="504" mass="55819">MPPWAMCTFGPVSRPSLRNKMDEVRDKMKGLMKKVNGPFSSSLSGKFKGQGRVLGSSSAASSPSESLPSSASRHNPKPLPQKVNNISEQKLEGKKPEIRRNPNGYSLQVFECPVCGKGYASEEEVSVHVESCLSIADSSEENGSKESDGIGDHLQTCVSQYKSGKPSDGSMEVMMRLFRNVVKEPENAKFRKVRMGNPKIKDAIGDVPGGVELLECVGFELKEEDGEMWLMMEDPSEERLGLIKNVISLLEPETAKESRTVAPAKESMTTAPAKEEPIEPKQVDRQDIVSISGVCARISVFATIRVFFSVPESVAARIEVPASFYNLTAEELRREADARKKKIEESKLLIPKSYREKQAQAAKKRYKRTIIRIQFPDKVVLQAIFSPSESTGTLYEHLLIDNSCIAFVHYSMTHVYTLSLLFVSAALKDPSLEFDLLHPVLIKRRVIPRFPAAGQRPVTLEEEDLVPSALIKFKPIETDDVVFTGLCNELLEISEPLESGSAPS</sequence>
<dbReference type="PANTHER" id="PTHR47694:SF1">
    <property type="entry name" value="PLANT UBX DOMAIN-CONTAINING PROTEIN 2"/>
    <property type="match status" value="1"/>
</dbReference>
<dbReference type="AlphaFoldDB" id="A0AAW2QZ42"/>
<feature type="domain" description="PUB" evidence="2">
    <location>
        <begin position="169"/>
        <end position="243"/>
    </location>
</feature>
<feature type="region of interest" description="Disordered" evidence="1">
    <location>
        <begin position="32"/>
        <end position="102"/>
    </location>
</feature>
<name>A0AAW2QZ42_9LAMI</name>
<dbReference type="InterPro" id="IPR018997">
    <property type="entry name" value="PUB_domain"/>
</dbReference>
<dbReference type="CDD" id="cd09212">
    <property type="entry name" value="PUB"/>
    <property type="match status" value="1"/>
</dbReference>
<dbReference type="PANTHER" id="PTHR47694">
    <property type="entry name" value="PLANT UBX DOMAIN-CONTAINING PROTEIN 2"/>
    <property type="match status" value="1"/>
</dbReference>